<keyword evidence="3 7" id="KW-0812">Transmembrane</keyword>
<accession>A0A6G1GK81</accession>
<protein>
    <recommendedName>
        <fullName evidence="7">Derlin</fullName>
    </recommendedName>
</protein>
<evidence type="ECO:0000256" key="3">
    <source>
        <dbReference type="ARBA" id="ARBA00022692"/>
    </source>
</evidence>
<evidence type="ECO:0000256" key="6">
    <source>
        <dbReference type="ARBA" id="ARBA00023136"/>
    </source>
</evidence>
<feature type="transmembrane region" description="Helical" evidence="7">
    <location>
        <begin position="137"/>
        <end position="159"/>
    </location>
</feature>
<dbReference type="Proteomes" id="UP000800041">
    <property type="component" value="Unassembled WGS sequence"/>
</dbReference>
<dbReference type="Pfam" id="PF04511">
    <property type="entry name" value="DER1"/>
    <property type="match status" value="1"/>
</dbReference>
<evidence type="ECO:0000256" key="1">
    <source>
        <dbReference type="ARBA" id="ARBA00004477"/>
    </source>
</evidence>
<keyword evidence="5 7" id="KW-1133">Transmembrane helix</keyword>
<evidence type="ECO:0000256" key="4">
    <source>
        <dbReference type="ARBA" id="ARBA00022824"/>
    </source>
</evidence>
<comment type="similarity">
    <text evidence="2 7">Belongs to the derlin family.</text>
</comment>
<feature type="region of interest" description="Disordered" evidence="8">
    <location>
        <begin position="228"/>
        <end position="248"/>
    </location>
</feature>
<dbReference type="PANTHER" id="PTHR11009">
    <property type="entry name" value="DER1-LIKE PROTEIN, DERLIN"/>
    <property type="match status" value="1"/>
</dbReference>
<evidence type="ECO:0000256" key="7">
    <source>
        <dbReference type="RuleBase" id="RU363059"/>
    </source>
</evidence>
<keyword evidence="6 7" id="KW-0472">Membrane</keyword>
<evidence type="ECO:0000313" key="10">
    <source>
        <dbReference type="Proteomes" id="UP000800041"/>
    </source>
</evidence>
<keyword evidence="4 7" id="KW-0256">Endoplasmic reticulum</keyword>
<dbReference type="SUPFAM" id="SSF144091">
    <property type="entry name" value="Rhomboid-like"/>
    <property type="match status" value="1"/>
</dbReference>
<dbReference type="GO" id="GO:0006950">
    <property type="term" value="P:response to stress"/>
    <property type="evidence" value="ECO:0007669"/>
    <property type="project" value="UniProtKB-ARBA"/>
</dbReference>
<organism evidence="9 10">
    <name type="scientific">Aulographum hederae CBS 113979</name>
    <dbReference type="NCBI Taxonomy" id="1176131"/>
    <lineage>
        <taxon>Eukaryota</taxon>
        <taxon>Fungi</taxon>
        <taxon>Dikarya</taxon>
        <taxon>Ascomycota</taxon>
        <taxon>Pezizomycotina</taxon>
        <taxon>Dothideomycetes</taxon>
        <taxon>Pleosporomycetidae</taxon>
        <taxon>Aulographales</taxon>
        <taxon>Aulographaceae</taxon>
    </lineage>
</organism>
<name>A0A6G1GK81_9PEZI</name>
<keyword evidence="10" id="KW-1185">Reference proteome</keyword>
<dbReference type="EMBL" id="ML977206">
    <property type="protein sequence ID" value="KAF1981157.1"/>
    <property type="molecule type" value="Genomic_DNA"/>
</dbReference>
<proteinExistence type="inferred from homology"/>
<dbReference type="AlphaFoldDB" id="A0A6G1GK81"/>
<feature type="transmembrane region" description="Helical" evidence="7">
    <location>
        <begin position="92"/>
        <end position="117"/>
    </location>
</feature>
<dbReference type="OrthoDB" id="19102at2759"/>
<feature type="transmembrane region" description="Helical" evidence="7">
    <location>
        <begin position="49"/>
        <end position="71"/>
    </location>
</feature>
<dbReference type="InterPro" id="IPR007599">
    <property type="entry name" value="DER1"/>
</dbReference>
<evidence type="ECO:0000256" key="2">
    <source>
        <dbReference type="ARBA" id="ARBA00008917"/>
    </source>
</evidence>
<feature type="compositionally biased region" description="Low complexity" evidence="8">
    <location>
        <begin position="228"/>
        <end position="238"/>
    </location>
</feature>
<dbReference type="InterPro" id="IPR035952">
    <property type="entry name" value="Rhomboid-like_sf"/>
</dbReference>
<evidence type="ECO:0000256" key="5">
    <source>
        <dbReference type="ARBA" id="ARBA00022989"/>
    </source>
</evidence>
<evidence type="ECO:0000313" key="9">
    <source>
        <dbReference type="EMBL" id="KAF1981157.1"/>
    </source>
</evidence>
<comment type="subcellular location">
    <subcellularLocation>
        <location evidence="1 7">Endoplasmic reticulum membrane</location>
        <topology evidence="1 7">Multi-pass membrane protein</topology>
    </subcellularLocation>
</comment>
<sequence length="248" mass="27624">MDVFWSWPPVTRTITVAALVTSILVHGGLLSLAYVAFLPYRILRFPPEIWRLVSAFLVTGPKFAVIMDPYFIFTYGSALERNSPRFSERGSFFIYVCFVSAVITGLAGFYLGAYTHLDALILAFTYTFAQDNPTTNVTVFILTFPAKYLPYALLLLTFIMAPGRVMQQATGLLAAHLYDFLTRIWPTFGGGTNYIVTPEIVKKWFGGLDRAPQDRGYGTAQDFRREGAAAAASNAWSNQRGPGRRLGE</sequence>
<feature type="transmembrane region" description="Helical" evidence="7">
    <location>
        <begin position="12"/>
        <end position="37"/>
    </location>
</feature>
<dbReference type="GO" id="GO:0005789">
    <property type="term" value="C:endoplasmic reticulum membrane"/>
    <property type="evidence" value="ECO:0007669"/>
    <property type="project" value="UniProtKB-SubCell"/>
</dbReference>
<gene>
    <name evidence="9" type="ORF">K402DRAFT_365251</name>
</gene>
<reference evidence="9" key="1">
    <citation type="journal article" date="2020" name="Stud. Mycol.">
        <title>101 Dothideomycetes genomes: a test case for predicting lifestyles and emergence of pathogens.</title>
        <authorList>
            <person name="Haridas S."/>
            <person name="Albert R."/>
            <person name="Binder M."/>
            <person name="Bloem J."/>
            <person name="Labutti K."/>
            <person name="Salamov A."/>
            <person name="Andreopoulos B."/>
            <person name="Baker S."/>
            <person name="Barry K."/>
            <person name="Bills G."/>
            <person name="Bluhm B."/>
            <person name="Cannon C."/>
            <person name="Castanera R."/>
            <person name="Culley D."/>
            <person name="Daum C."/>
            <person name="Ezra D."/>
            <person name="Gonzalez J."/>
            <person name="Henrissat B."/>
            <person name="Kuo A."/>
            <person name="Liang C."/>
            <person name="Lipzen A."/>
            <person name="Lutzoni F."/>
            <person name="Magnuson J."/>
            <person name="Mondo S."/>
            <person name="Nolan M."/>
            <person name="Ohm R."/>
            <person name="Pangilinan J."/>
            <person name="Park H.-J."/>
            <person name="Ramirez L."/>
            <person name="Alfaro M."/>
            <person name="Sun H."/>
            <person name="Tritt A."/>
            <person name="Yoshinaga Y."/>
            <person name="Zwiers L.-H."/>
            <person name="Turgeon B."/>
            <person name="Goodwin S."/>
            <person name="Spatafora J."/>
            <person name="Crous P."/>
            <person name="Grigoriev I."/>
        </authorList>
    </citation>
    <scope>NUCLEOTIDE SEQUENCE</scope>
    <source>
        <strain evidence="9">CBS 113979</strain>
    </source>
</reference>
<comment type="function">
    <text evidence="7">May be involved in the degradation of misfolded endoplasmic reticulum (ER) luminal proteins.</text>
</comment>
<evidence type="ECO:0000256" key="8">
    <source>
        <dbReference type="SAM" id="MobiDB-lite"/>
    </source>
</evidence>